<feature type="region of interest" description="Disordered" evidence="3">
    <location>
        <begin position="257"/>
        <end position="276"/>
    </location>
</feature>
<dbReference type="PANTHER" id="PTHR39447">
    <property type="entry name" value="ALPHA-L-ARABINOFURANOSIDASE B"/>
    <property type="match status" value="1"/>
</dbReference>
<dbReference type="Gene3D" id="2.60.120.200">
    <property type="match status" value="1"/>
</dbReference>
<dbReference type="GO" id="GO:0046373">
    <property type="term" value="P:L-arabinose metabolic process"/>
    <property type="evidence" value="ECO:0007669"/>
    <property type="project" value="UniProtKB-UniRule"/>
</dbReference>
<dbReference type="SUPFAM" id="SSF49899">
    <property type="entry name" value="Concanavalin A-like lectins/glucanases"/>
    <property type="match status" value="1"/>
</dbReference>
<dbReference type="GO" id="GO:0031222">
    <property type="term" value="P:arabinan catabolic process"/>
    <property type="evidence" value="ECO:0007669"/>
    <property type="project" value="UniProtKB-UniRule"/>
</dbReference>
<evidence type="ECO:0000256" key="1">
    <source>
        <dbReference type="PIRSR" id="PIRSR638964-3"/>
    </source>
</evidence>
<feature type="region of interest" description="Disordered" evidence="3">
    <location>
        <begin position="99"/>
        <end position="118"/>
    </location>
</feature>
<keyword evidence="2" id="KW-0326">Glycosidase</keyword>
<feature type="region of interest" description="Disordered" evidence="3">
    <location>
        <begin position="44"/>
        <end position="88"/>
    </location>
</feature>
<comment type="similarity">
    <text evidence="2">Belongs to the glycosyl hydrolase 54 family.</text>
</comment>
<dbReference type="Pfam" id="PF09206">
    <property type="entry name" value="ArabFuran-catal"/>
    <property type="match status" value="1"/>
</dbReference>
<name>A0A8H6TL32_MYCCL</name>
<feature type="compositionally biased region" description="Polar residues" evidence="3">
    <location>
        <begin position="257"/>
        <end position="271"/>
    </location>
</feature>
<keyword evidence="2" id="KW-0624">Polysaccharide degradation</keyword>
<dbReference type="OrthoDB" id="391817at2759"/>
<reference evidence="5" key="1">
    <citation type="submission" date="2020-05" db="EMBL/GenBank/DDBJ databases">
        <title>Mycena genomes resolve the evolution of fungal bioluminescence.</title>
        <authorList>
            <person name="Tsai I.J."/>
        </authorList>
    </citation>
    <scope>NUCLEOTIDE SEQUENCE</scope>
    <source>
        <strain evidence="5">110903Hualien_Pintung</strain>
    </source>
</reference>
<dbReference type="EC" id="3.2.1.55" evidence="2"/>
<sequence>MRILTWNINGVRTLPQYHPNFEGILNHLDAGYYLLSRTKNLEAQPRKKTGTGQTGLASFFAKPSTTKTKGKARETTEVNVLDDDDDDDDEADYRLALKLSQESAPPSSSPPKDRNAGAAWGRLLRTQRRVDRFFSLSRATTTASHKLPGRCAQGSEPGGKDELAAADGAPVTQGVWNWISNDATTGVATGDEPEGLYAVFDGTHVNNVCCFDYGNAEVNNDDNGNGHMEAIYFGTFAGGGTGSGPWIKADLENGVFASNSGRTNKPQQPDASPTVRPELVPANRQEREKATQSLVWLSDALLRHYNGLLYAASNGGSSDFDRTASFTDDE</sequence>
<keyword evidence="2" id="KW-0858">Xylan degradation</keyword>
<proteinExistence type="inferred from homology"/>
<organism evidence="5 6">
    <name type="scientific">Mycena chlorophos</name>
    <name type="common">Agaric fungus</name>
    <name type="synonym">Agaricus chlorophos</name>
    <dbReference type="NCBI Taxonomy" id="658473"/>
    <lineage>
        <taxon>Eukaryota</taxon>
        <taxon>Fungi</taxon>
        <taxon>Dikarya</taxon>
        <taxon>Basidiomycota</taxon>
        <taxon>Agaricomycotina</taxon>
        <taxon>Agaricomycetes</taxon>
        <taxon>Agaricomycetidae</taxon>
        <taxon>Agaricales</taxon>
        <taxon>Marasmiineae</taxon>
        <taxon>Mycenaceae</taxon>
        <taxon>Mycena</taxon>
    </lineage>
</organism>
<keyword evidence="1" id="KW-1015">Disulfide bond</keyword>
<dbReference type="GO" id="GO:0046556">
    <property type="term" value="F:alpha-L-arabinofuranosidase activity"/>
    <property type="evidence" value="ECO:0007669"/>
    <property type="project" value="UniProtKB-UniRule"/>
</dbReference>
<keyword evidence="2" id="KW-0119">Carbohydrate metabolism</keyword>
<dbReference type="InterPro" id="IPR015289">
    <property type="entry name" value="A-L-arabinofuranosidase_B_cat"/>
</dbReference>
<comment type="caution">
    <text evidence="5">The sequence shown here is derived from an EMBL/GenBank/DDBJ whole genome shotgun (WGS) entry which is preliminary data.</text>
</comment>
<dbReference type="UniPathway" id="UPA00667"/>
<dbReference type="EMBL" id="JACAZE010000002">
    <property type="protein sequence ID" value="KAF7320975.1"/>
    <property type="molecule type" value="Genomic_DNA"/>
</dbReference>
<comment type="pathway">
    <text evidence="2">Glycan metabolism; L-arabinan degradation.</text>
</comment>
<dbReference type="GO" id="GO:0045493">
    <property type="term" value="P:xylan catabolic process"/>
    <property type="evidence" value="ECO:0007669"/>
    <property type="project" value="UniProtKB-KW"/>
</dbReference>
<gene>
    <name evidence="5" type="ORF">HMN09_00184300</name>
</gene>
<keyword evidence="2" id="KW-0378">Hydrolase</keyword>
<protein>
    <recommendedName>
        <fullName evidence="2">Alpha-L-arabinofuranosidase</fullName>
        <ecNumber evidence="2">3.2.1.55</ecNumber>
    </recommendedName>
</protein>
<dbReference type="GO" id="GO:0045490">
    <property type="term" value="P:pectin catabolic process"/>
    <property type="evidence" value="ECO:0007669"/>
    <property type="project" value="TreeGrafter"/>
</dbReference>
<dbReference type="Proteomes" id="UP000613580">
    <property type="component" value="Unassembled WGS sequence"/>
</dbReference>
<feature type="domain" description="Alpha-L-arabinofuranosidase B catalytic" evidence="4">
    <location>
        <begin position="147"/>
        <end position="271"/>
    </location>
</feature>
<dbReference type="InterPro" id="IPR038964">
    <property type="entry name" value="ABFB"/>
</dbReference>
<comment type="catalytic activity">
    <reaction evidence="2">
        <text>Hydrolysis of terminal non-reducing alpha-L-arabinofuranoside residues in alpha-L-arabinosides.</text>
        <dbReference type="EC" id="3.2.1.55"/>
    </reaction>
</comment>
<dbReference type="GO" id="GO:0005576">
    <property type="term" value="C:extracellular region"/>
    <property type="evidence" value="ECO:0007669"/>
    <property type="project" value="UniProtKB-SubCell"/>
</dbReference>
<evidence type="ECO:0000256" key="2">
    <source>
        <dbReference type="RuleBase" id="RU367111"/>
    </source>
</evidence>
<evidence type="ECO:0000259" key="4">
    <source>
        <dbReference type="Pfam" id="PF09206"/>
    </source>
</evidence>
<dbReference type="AlphaFoldDB" id="A0A8H6TL32"/>
<evidence type="ECO:0000313" key="5">
    <source>
        <dbReference type="EMBL" id="KAF7320975.1"/>
    </source>
</evidence>
<accession>A0A8H6TL32</accession>
<evidence type="ECO:0000256" key="3">
    <source>
        <dbReference type="SAM" id="MobiDB-lite"/>
    </source>
</evidence>
<keyword evidence="6" id="KW-1185">Reference proteome</keyword>
<keyword evidence="2" id="KW-0964">Secreted</keyword>
<dbReference type="PANTHER" id="PTHR39447:SF2">
    <property type="entry name" value="ALPHA-L-ARABINOFURANOSIDASE B"/>
    <property type="match status" value="1"/>
</dbReference>
<comment type="subcellular location">
    <subcellularLocation>
        <location evidence="2">Secreted</location>
    </subcellularLocation>
</comment>
<evidence type="ECO:0000313" key="6">
    <source>
        <dbReference type="Proteomes" id="UP000613580"/>
    </source>
</evidence>
<dbReference type="InterPro" id="IPR013320">
    <property type="entry name" value="ConA-like_dom_sf"/>
</dbReference>
<feature type="disulfide bond" evidence="1">
    <location>
        <begin position="209"/>
        <end position="210"/>
    </location>
</feature>